<protein>
    <recommendedName>
        <fullName evidence="12">Ionotropic receptor</fullName>
    </recommendedName>
</protein>
<dbReference type="AlphaFoldDB" id="A0AA38I5R7"/>
<dbReference type="PANTHER" id="PTHR42643">
    <property type="entry name" value="IONOTROPIC RECEPTOR 20A-RELATED"/>
    <property type="match status" value="1"/>
</dbReference>
<keyword evidence="7" id="KW-0325">Glycoprotein</keyword>
<accession>A0AA38I5R7</accession>
<evidence type="ECO:0000313" key="10">
    <source>
        <dbReference type="EMBL" id="KAJ3647504.1"/>
    </source>
</evidence>
<proteinExistence type="predicted"/>
<keyword evidence="11" id="KW-1185">Reference proteome</keyword>
<comment type="subcellular location">
    <subcellularLocation>
        <location evidence="1">Cell membrane</location>
        <topology evidence="1">Multi-pass membrane protein</topology>
    </subcellularLocation>
</comment>
<evidence type="ECO:0000256" key="8">
    <source>
        <dbReference type="SAM" id="Phobius"/>
    </source>
</evidence>
<dbReference type="InterPro" id="IPR052192">
    <property type="entry name" value="Insect_Ionotropic_Sensory_Rcpt"/>
</dbReference>
<keyword evidence="4 8" id="KW-1133">Transmembrane helix</keyword>
<evidence type="ECO:0000256" key="4">
    <source>
        <dbReference type="ARBA" id="ARBA00022989"/>
    </source>
</evidence>
<evidence type="ECO:0000256" key="5">
    <source>
        <dbReference type="ARBA" id="ARBA00023136"/>
    </source>
</evidence>
<evidence type="ECO:0000256" key="3">
    <source>
        <dbReference type="ARBA" id="ARBA00022692"/>
    </source>
</evidence>
<dbReference type="Gene3D" id="3.40.190.10">
    <property type="entry name" value="Periplasmic binding protein-like II"/>
    <property type="match status" value="1"/>
</dbReference>
<keyword evidence="2" id="KW-1003">Cell membrane</keyword>
<dbReference type="EMBL" id="JALNTZ010000006">
    <property type="protein sequence ID" value="KAJ3647504.1"/>
    <property type="molecule type" value="Genomic_DNA"/>
</dbReference>
<evidence type="ECO:0000256" key="9">
    <source>
        <dbReference type="SAM" id="SignalP"/>
    </source>
</evidence>
<evidence type="ECO:0000313" key="11">
    <source>
        <dbReference type="Proteomes" id="UP001168821"/>
    </source>
</evidence>
<evidence type="ECO:0000256" key="2">
    <source>
        <dbReference type="ARBA" id="ARBA00022475"/>
    </source>
</evidence>
<dbReference type="PANTHER" id="PTHR42643:SF38">
    <property type="entry name" value="IONOTROPIC RECEPTOR 100A"/>
    <property type="match status" value="1"/>
</dbReference>
<keyword evidence="5 8" id="KW-0472">Membrane</keyword>
<dbReference type="SUPFAM" id="SSF53850">
    <property type="entry name" value="Periplasmic binding protein-like II"/>
    <property type="match status" value="1"/>
</dbReference>
<reference evidence="10" key="1">
    <citation type="journal article" date="2023" name="G3 (Bethesda)">
        <title>Whole genome assemblies of Zophobas morio and Tenebrio molitor.</title>
        <authorList>
            <person name="Kaur S."/>
            <person name="Stinson S.A."/>
            <person name="diCenzo G.C."/>
        </authorList>
    </citation>
    <scope>NUCLEOTIDE SEQUENCE</scope>
    <source>
        <strain evidence="10">QUZm001</strain>
    </source>
</reference>
<evidence type="ECO:0000256" key="7">
    <source>
        <dbReference type="ARBA" id="ARBA00023180"/>
    </source>
</evidence>
<dbReference type="Proteomes" id="UP001168821">
    <property type="component" value="Unassembled WGS sequence"/>
</dbReference>
<evidence type="ECO:0000256" key="6">
    <source>
        <dbReference type="ARBA" id="ARBA00023170"/>
    </source>
</evidence>
<evidence type="ECO:0000256" key="1">
    <source>
        <dbReference type="ARBA" id="ARBA00004651"/>
    </source>
</evidence>
<keyword evidence="3 8" id="KW-0812">Transmembrane</keyword>
<dbReference type="GO" id="GO:0005886">
    <property type="term" value="C:plasma membrane"/>
    <property type="evidence" value="ECO:0007669"/>
    <property type="project" value="UniProtKB-SubCell"/>
</dbReference>
<keyword evidence="6" id="KW-0675">Receptor</keyword>
<evidence type="ECO:0008006" key="12">
    <source>
        <dbReference type="Google" id="ProtNLM"/>
    </source>
</evidence>
<feature type="transmembrane region" description="Helical" evidence="8">
    <location>
        <begin position="381"/>
        <end position="401"/>
    </location>
</feature>
<comment type="caution">
    <text evidence="10">The sequence shown here is derived from an EMBL/GenBank/DDBJ whole genome shotgun (WGS) entry which is preliminary data.</text>
</comment>
<feature type="chain" id="PRO_5041235116" description="Ionotropic receptor" evidence="9">
    <location>
        <begin position="18"/>
        <end position="646"/>
    </location>
</feature>
<sequence>MMLQIFLITIVLLLTQAVSFLEQENVSKMVNIDELLEIYKNHFILVRSLTFTLLQDSEHQTELSQVALKLIKKIHTLKMVQEKFLPKGSATLPFHFSPPGNLSIHSGLKPPKEKDFVKIKSLSSDSSEGYVVIAWNVQVLLQFLYESFHVVVPEARATYLLLFVSPDCATFETYLNGVLKLFWVKHHVSNAIGHSLYPCGGTTIYTFHPFVKTMDGTWGLTQGYTKDEIFSDFTLMTNSFSDFQQIPLRVALFQRKPTATTAVPKLLNLNPIYQNWSLSDGFSGLDGCLLRELSRFLNFEAVVDHIEGTYGRGFPNGTFTDTLGQLVNHKVHYSANGWFLTDYQTNEIEFTTPYSSDQVCAVAPKAPRVPPWKSLIYCFDLFSWICIFFVCGLCVFFWYILNVNKRTSVIFWEMYSVLFGIPVRMVLLPNQYFFVASCLVFNIIIMGVIQGSFFTDFTTVVYYRDINTLEELDESGLSIATSTWYLDYDSSELMKSLKKKQVEKTDESFGMAAHRRNVAVLYRKQDAEYLVNVKYLGVEGSPFLHIVNECLHSFLIVNVLQKGSPFLKTFNNVIAKLVEGGLPQKWYNDGLEAGSREKLLEKNIEEFKRIGYLDDVQLAFHVLALGYLVSALAFLHERFRMKNIKI</sequence>
<name>A0AA38I5R7_9CUCU</name>
<gene>
    <name evidence="10" type="ORF">Zmor_019378</name>
</gene>
<feature type="transmembrane region" description="Helical" evidence="8">
    <location>
        <begin position="618"/>
        <end position="636"/>
    </location>
</feature>
<feature type="transmembrane region" description="Helical" evidence="8">
    <location>
        <begin position="433"/>
        <end position="454"/>
    </location>
</feature>
<feature type="signal peptide" evidence="9">
    <location>
        <begin position="1"/>
        <end position="17"/>
    </location>
</feature>
<keyword evidence="9" id="KW-0732">Signal</keyword>
<organism evidence="10 11">
    <name type="scientific">Zophobas morio</name>
    <dbReference type="NCBI Taxonomy" id="2755281"/>
    <lineage>
        <taxon>Eukaryota</taxon>
        <taxon>Metazoa</taxon>
        <taxon>Ecdysozoa</taxon>
        <taxon>Arthropoda</taxon>
        <taxon>Hexapoda</taxon>
        <taxon>Insecta</taxon>
        <taxon>Pterygota</taxon>
        <taxon>Neoptera</taxon>
        <taxon>Endopterygota</taxon>
        <taxon>Coleoptera</taxon>
        <taxon>Polyphaga</taxon>
        <taxon>Cucujiformia</taxon>
        <taxon>Tenebrionidae</taxon>
        <taxon>Zophobas</taxon>
    </lineage>
</organism>
<feature type="transmembrane region" description="Helical" evidence="8">
    <location>
        <begin position="408"/>
        <end position="427"/>
    </location>
</feature>